<reference evidence="2 3" key="1">
    <citation type="submission" date="2020-02" db="EMBL/GenBank/DDBJ databases">
        <title>Broccoli isolated Pseudomonas sp.</title>
        <authorList>
            <person name="Fujikawa T."/>
            <person name="Sawada H."/>
        </authorList>
    </citation>
    <scope>NUCLEOTIDE SEQUENCE [LARGE SCALE GENOMIC DNA]</scope>
    <source>
        <strain evidence="2 3">MAFF212428</strain>
    </source>
</reference>
<dbReference type="AlphaFoldDB" id="A0A6M0CVQ5"/>
<keyword evidence="1" id="KW-0812">Transmembrane</keyword>
<organism evidence="2 3">
    <name type="scientific">Pseudomonas brassicae</name>
    <dbReference type="NCBI Taxonomy" id="2708063"/>
    <lineage>
        <taxon>Bacteria</taxon>
        <taxon>Pseudomonadati</taxon>
        <taxon>Pseudomonadota</taxon>
        <taxon>Gammaproteobacteria</taxon>
        <taxon>Pseudomonadales</taxon>
        <taxon>Pseudomonadaceae</taxon>
        <taxon>Pseudomonas</taxon>
    </lineage>
</organism>
<dbReference type="EMBL" id="JAAHBV010000461">
    <property type="protein sequence ID" value="NER61542.1"/>
    <property type="molecule type" value="Genomic_DNA"/>
</dbReference>
<gene>
    <name evidence="2" type="ORF">G3435_19430</name>
</gene>
<dbReference type="Proteomes" id="UP000480410">
    <property type="component" value="Unassembled WGS sequence"/>
</dbReference>
<feature type="non-terminal residue" evidence="2">
    <location>
        <position position="1"/>
    </location>
</feature>
<protein>
    <submittedName>
        <fullName evidence="2">Alpha-ketoglutarate permease</fullName>
    </submittedName>
</protein>
<comment type="caution">
    <text evidence="2">The sequence shown here is derived from an EMBL/GenBank/DDBJ whole genome shotgun (WGS) entry which is preliminary data.</text>
</comment>
<name>A0A6M0CVQ5_9PSED</name>
<evidence type="ECO:0000256" key="1">
    <source>
        <dbReference type="SAM" id="Phobius"/>
    </source>
</evidence>
<keyword evidence="1" id="KW-0472">Membrane</keyword>
<proteinExistence type="predicted"/>
<sequence>GLAYAVANALFGGSAEYVALGLKSINLENTFYWYVTAMMAIAFLFSLRLPRQAAYLHDDH</sequence>
<evidence type="ECO:0000313" key="2">
    <source>
        <dbReference type="EMBL" id="NER61542.1"/>
    </source>
</evidence>
<accession>A0A6M0CVQ5</accession>
<evidence type="ECO:0000313" key="3">
    <source>
        <dbReference type="Proteomes" id="UP000480410"/>
    </source>
</evidence>
<keyword evidence="1" id="KW-1133">Transmembrane helix</keyword>
<feature type="transmembrane region" description="Helical" evidence="1">
    <location>
        <begin position="31"/>
        <end position="49"/>
    </location>
</feature>